<dbReference type="RefSeq" id="XP_014668410.1">
    <property type="nucleotide sequence ID" value="XM_014812924.1"/>
</dbReference>
<keyword evidence="2" id="KW-0677">Repeat</keyword>
<dbReference type="InterPro" id="IPR036236">
    <property type="entry name" value="Znf_C2H2_sf"/>
</dbReference>
<keyword evidence="4" id="KW-0862">Zinc</keyword>
<evidence type="ECO:0000256" key="1">
    <source>
        <dbReference type="ARBA" id="ARBA00022723"/>
    </source>
</evidence>
<accession>A0ABM1E889</accession>
<reference evidence="9" key="1">
    <citation type="submission" date="2025-08" db="UniProtKB">
        <authorList>
            <consortium name="RefSeq"/>
        </authorList>
    </citation>
    <scope>IDENTIFICATION</scope>
</reference>
<sequence>MASDTVCYYRCTACCECFFTSAAFIAHAQSVHCKVLVCQGHDPGDSMTFMPVSGNLGNAGGSHRDSMAVEQRDYIDEFPKAQQQCNRSDVARSTRQSVLHGRRRAQKRDSLDRRARLYVYKHSGDAAKTRAKIPRQDDGVRLEQDGDIEEIGTSLRDERVKLSRAMQQVFVQPEVQDPAARTEAGFGERLETYSQIVVTSVESLDECEVVQKKEPEFICLSDHLFSDSSCDQTATGRAEDSENPEEVLSIPAADAQEIEFSQPFHMSQYNTREPSAESAECWTNDSGAGTSSLQEADVIELQKPVCELSAVRRRTGVSASDVNTQSEAVASADAIAYLNKVSENVWTRNGGLVRKGSYFCPVCMLEYRLKGSLYKHIQQMHKEFKPLKCHVCSYAFLMRSDLNKHLRKHTGERRFQCVICQKRFLRKYHLRRHETACRQKH</sequence>
<evidence type="ECO:0000256" key="6">
    <source>
        <dbReference type="PROSITE-ProRule" id="PRU00042"/>
    </source>
</evidence>
<dbReference type="Proteomes" id="UP000695022">
    <property type="component" value="Unplaced"/>
</dbReference>
<evidence type="ECO:0000259" key="7">
    <source>
        <dbReference type="PROSITE" id="PS50157"/>
    </source>
</evidence>
<protein>
    <submittedName>
        <fullName evidence="9">Zinc finger protein 561-like isoform X3</fullName>
    </submittedName>
</protein>
<evidence type="ECO:0000313" key="8">
    <source>
        <dbReference type="Proteomes" id="UP000695022"/>
    </source>
</evidence>
<feature type="domain" description="C2H2-type" evidence="7">
    <location>
        <begin position="9"/>
        <end position="32"/>
    </location>
</feature>
<feature type="domain" description="C2H2-type" evidence="7">
    <location>
        <begin position="358"/>
        <end position="386"/>
    </location>
</feature>
<evidence type="ECO:0000256" key="2">
    <source>
        <dbReference type="ARBA" id="ARBA00022737"/>
    </source>
</evidence>
<dbReference type="SMART" id="SM00355">
    <property type="entry name" value="ZnF_C2H2"/>
    <property type="match status" value="4"/>
</dbReference>
<dbReference type="GeneID" id="106809735"/>
<evidence type="ECO:0000256" key="4">
    <source>
        <dbReference type="ARBA" id="ARBA00022833"/>
    </source>
</evidence>
<keyword evidence="3 6" id="KW-0863">Zinc-finger</keyword>
<dbReference type="PROSITE" id="PS00028">
    <property type="entry name" value="ZINC_FINGER_C2H2_1"/>
    <property type="match status" value="3"/>
</dbReference>
<feature type="domain" description="C2H2-type" evidence="7">
    <location>
        <begin position="415"/>
        <end position="441"/>
    </location>
</feature>
<dbReference type="PANTHER" id="PTHR24388">
    <property type="entry name" value="ZINC FINGER PROTEIN"/>
    <property type="match status" value="1"/>
</dbReference>
<dbReference type="Gene3D" id="3.30.160.60">
    <property type="entry name" value="Classic Zinc Finger"/>
    <property type="match status" value="2"/>
</dbReference>
<gene>
    <name evidence="9" type="primary">LOC106809735</name>
</gene>
<evidence type="ECO:0000256" key="5">
    <source>
        <dbReference type="ARBA" id="ARBA00023242"/>
    </source>
</evidence>
<evidence type="ECO:0000313" key="9">
    <source>
        <dbReference type="RefSeq" id="XP_014668410.1"/>
    </source>
</evidence>
<dbReference type="PROSITE" id="PS50157">
    <property type="entry name" value="ZINC_FINGER_C2H2_2"/>
    <property type="match status" value="4"/>
</dbReference>
<dbReference type="InterPro" id="IPR013087">
    <property type="entry name" value="Znf_C2H2_type"/>
</dbReference>
<organism evidence="8 9">
    <name type="scientific">Priapulus caudatus</name>
    <name type="common">Priapulid worm</name>
    <dbReference type="NCBI Taxonomy" id="37621"/>
    <lineage>
        <taxon>Eukaryota</taxon>
        <taxon>Metazoa</taxon>
        <taxon>Ecdysozoa</taxon>
        <taxon>Scalidophora</taxon>
        <taxon>Priapulida</taxon>
        <taxon>Priapulimorpha</taxon>
        <taxon>Priapulimorphida</taxon>
        <taxon>Priapulidae</taxon>
        <taxon>Priapulus</taxon>
    </lineage>
</organism>
<name>A0ABM1E889_PRICU</name>
<feature type="domain" description="C2H2-type" evidence="7">
    <location>
        <begin position="387"/>
        <end position="414"/>
    </location>
</feature>
<keyword evidence="5" id="KW-0539">Nucleus</keyword>
<evidence type="ECO:0000256" key="3">
    <source>
        <dbReference type="ARBA" id="ARBA00022771"/>
    </source>
</evidence>
<keyword evidence="8" id="KW-1185">Reference proteome</keyword>
<dbReference type="InterPro" id="IPR050527">
    <property type="entry name" value="Snail/Krueppel_Znf"/>
</dbReference>
<keyword evidence="1" id="KW-0479">Metal-binding</keyword>
<proteinExistence type="predicted"/>
<dbReference type="PANTHER" id="PTHR24388:SF104">
    <property type="entry name" value="AT-RICH BINDING PROTEIN-RELATED"/>
    <property type="match status" value="1"/>
</dbReference>
<dbReference type="SUPFAM" id="SSF57667">
    <property type="entry name" value="beta-beta-alpha zinc fingers"/>
    <property type="match status" value="2"/>
</dbReference>